<feature type="region of interest" description="Disordered" evidence="1">
    <location>
        <begin position="99"/>
        <end position="144"/>
    </location>
</feature>
<gene>
    <name evidence="4" type="ORF">GA0071312_2420</name>
    <name evidence="3" type="ORF">HLUCCO17_04315</name>
</gene>
<dbReference type="EMBL" id="FMBM01000002">
    <property type="protein sequence ID" value="SCC81476.1"/>
    <property type="molecule type" value="Genomic_DNA"/>
</dbReference>
<dbReference type="Gene3D" id="3.60.15.10">
    <property type="entry name" value="Ribonuclease Z/Hydroxyacylglutathione hydrolase-like"/>
    <property type="match status" value="1"/>
</dbReference>
<dbReference type="OrthoDB" id="9788263at2"/>
<dbReference type="InterPro" id="IPR001279">
    <property type="entry name" value="Metallo-B-lactamas"/>
</dbReference>
<dbReference type="Gene3D" id="1.10.10.10">
    <property type="entry name" value="Winged helix-like DNA-binding domain superfamily/Winged helix DNA-binding domain"/>
    <property type="match status" value="1"/>
</dbReference>
<dbReference type="Proteomes" id="UP000050497">
    <property type="component" value="Unassembled WGS sequence"/>
</dbReference>
<proteinExistence type="predicted"/>
<evidence type="ECO:0000313" key="4">
    <source>
        <dbReference type="EMBL" id="SCC81476.1"/>
    </source>
</evidence>
<dbReference type="AlphaFoldDB" id="A0A0P7X9Y3"/>
<sequence>MDEPLTFETTFDSPAGLCERLSPRVRRIVAGNGGPMTFTGTCTYLVGTSDIAVIDPGPEDPAHLETIRAAIGDARISAILVTHTHRDHSPGARPLARATGAPIIGCGPHRPARPLDTGEANRMEGAGDREHRPERELGDGESVSGEGWTLEAVATPGHTANHLAFALPEEKALFSGDHVMAWSTSFVGPPDGDMAAYMRSLEKLRARDDAIYWPGHGGPVREPARFVRALIAHRRQREAMILARIAAGDHTIVQIVANVYPGLAPALIGAASLNVLAHIEDLVARGLVHAQGAVGLEGSYRPA</sequence>
<dbReference type="Proteomes" id="UP000182800">
    <property type="component" value="Unassembled WGS sequence"/>
</dbReference>
<reference evidence="3 5" key="1">
    <citation type="submission" date="2015-09" db="EMBL/GenBank/DDBJ databases">
        <title>Identification and resolution of microdiversity through metagenomic sequencing of parallel consortia.</title>
        <authorList>
            <person name="Nelson W.C."/>
            <person name="Romine M.F."/>
            <person name="Lindemann S.R."/>
        </authorList>
    </citation>
    <scope>NUCLEOTIDE SEQUENCE [LARGE SCALE GENOMIC DNA]</scope>
    <source>
        <strain evidence="3">HL-109</strain>
    </source>
</reference>
<dbReference type="SUPFAM" id="SSF56281">
    <property type="entry name" value="Metallo-hydrolase/oxidoreductase"/>
    <property type="match status" value="1"/>
</dbReference>
<dbReference type="InterPro" id="IPR036388">
    <property type="entry name" value="WH-like_DNA-bd_sf"/>
</dbReference>
<accession>A0A0P7X9Y3</accession>
<comment type="caution">
    <text evidence="3">The sequence shown here is derived from an EMBL/GenBank/DDBJ whole genome shotgun (WGS) entry which is preliminary data.</text>
</comment>
<organism evidence="3 5">
    <name type="scientific">Saliniramus fredricksonii</name>
    <dbReference type="NCBI Taxonomy" id="1653334"/>
    <lineage>
        <taxon>Bacteria</taxon>
        <taxon>Pseudomonadati</taxon>
        <taxon>Pseudomonadota</taxon>
        <taxon>Alphaproteobacteria</taxon>
        <taxon>Hyphomicrobiales</taxon>
        <taxon>Salinarimonadaceae</taxon>
        <taxon>Saliniramus</taxon>
    </lineage>
</organism>
<dbReference type="EMBL" id="LJSX01000004">
    <property type="protein sequence ID" value="KPQ12029.1"/>
    <property type="molecule type" value="Genomic_DNA"/>
</dbReference>
<dbReference type="SMART" id="SM00849">
    <property type="entry name" value="Lactamase_B"/>
    <property type="match status" value="1"/>
</dbReference>
<dbReference type="PANTHER" id="PTHR23131:SF0">
    <property type="entry name" value="ENDORIBONUCLEASE LACTB2"/>
    <property type="match status" value="1"/>
</dbReference>
<evidence type="ECO:0000313" key="5">
    <source>
        <dbReference type="Proteomes" id="UP000050497"/>
    </source>
</evidence>
<dbReference type="PATRIC" id="fig|1653334.4.peg.1554"/>
<evidence type="ECO:0000313" key="6">
    <source>
        <dbReference type="Proteomes" id="UP000182800"/>
    </source>
</evidence>
<keyword evidence="3" id="KW-0378">Hydrolase</keyword>
<dbReference type="Pfam" id="PF17778">
    <property type="entry name" value="WHD_BLACT"/>
    <property type="match status" value="1"/>
</dbReference>
<dbReference type="CDD" id="cd16278">
    <property type="entry name" value="metallo-hydrolase-like_MBL-fold"/>
    <property type="match status" value="1"/>
</dbReference>
<reference evidence="4 6" key="2">
    <citation type="submission" date="2016-08" db="EMBL/GenBank/DDBJ databases">
        <authorList>
            <person name="Varghese N."/>
            <person name="Submissions Spin"/>
        </authorList>
    </citation>
    <scope>NUCLEOTIDE SEQUENCE [LARGE SCALE GENOMIC DNA]</scope>
    <source>
        <strain evidence="4 6">HL-109</strain>
    </source>
</reference>
<dbReference type="InterPro" id="IPR041516">
    <property type="entry name" value="LACTB2_WH"/>
</dbReference>
<dbReference type="RefSeq" id="WP_074445172.1">
    <property type="nucleotide sequence ID" value="NZ_FMBM01000002.1"/>
</dbReference>
<evidence type="ECO:0000259" key="2">
    <source>
        <dbReference type="SMART" id="SM00849"/>
    </source>
</evidence>
<feature type="compositionally biased region" description="Basic and acidic residues" evidence="1">
    <location>
        <begin position="119"/>
        <end position="138"/>
    </location>
</feature>
<dbReference type="STRING" id="1653334.GA0071312_2420"/>
<dbReference type="Pfam" id="PF00753">
    <property type="entry name" value="Lactamase_B"/>
    <property type="match status" value="1"/>
</dbReference>
<dbReference type="GO" id="GO:0016787">
    <property type="term" value="F:hydrolase activity"/>
    <property type="evidence" value="ECO:0007669"/>
    <property type="project" value="UniProtKB-KW"/>
</dbReference>
<dbReference type="InterPro" id="IPR050662">
    <property type="entry name" value="Sec-metab_biosynth-thioest"/>
</dbReference>
<dbReference type="InterPro" id="IPR036866">
    <property type="entry name" value="RibonucZ/Hydroxyglut_hydro"/>
</dbReference>
<keyword evidence="6" id="KW-1185">Reference proteome</keyword>
<evidence type="ECO:0000256" key="1">
    <source>
        <dbReference type="SAM" id="MobiDB-lite"/>
    </source>
</evidence>
<protein>
    <submittedName>
        <fullName evidence="4">Glyoxylase, beta-lactamase superfamily II</fullName>
    </submittedName>
    <submittedName>
        <fullName evidence="3">Zn-dependent hydrolase</fullName>
    </submittedName>
</protein>
<dbReference type="PANTHER" id="PTHR23131">
    <property type="entry name" value="ENDORIBONUCLEASE LACTB2"/>
    <property type="match status" value="1"/>
</dbReference>
<feature type="domain" description="Metallo-beta-lactamase" evidence="2">
    <location>
        <begin position="39"/>
        <end position="216"/>
    </location>
</feature>
<name>A0A0P7X9Y3_9HYPH</name>
<evidence type="ECO:0000313" key="3">
    <source>
        <dbReference type="EMBL" id="KPQ12029.1"/>
    </source>
</evidence>